<dbReference type="SUPFAM" id="SSF90229">
    <property type="entry name" value="CCCH zinc finger"/>
    <property type="match status" value="5"/>
</dbReference>
<dbReference type="InterPro" id="IPR036855">
    <property type="entry name" value="Znf_CCCH_sf"/>
</dbReference>
<feature type="compositionally biased region" description="Polar residues" evidence="6">
    <location>
        <begin position="347"/>
        <end position="356"/>
    </location>
</feature>
<protein>
    <submittedName>
        <fullName evidence="8">Zinc finger CCCH domain-containing protein 3</fullName>
    </submittedName>
</protein>
<reference evidence="8" key="2">
    <citation type="submission" date="2023-05" db="EMBL/GenBank/DDBJ databases">
        <authorList>
            <person name="Schelkunov M.I."/>
        </authorList>
    </citation>
    <scope>NUCLEOTIDE SEQUENCE</scope>
    <source>
        <strain evidence="8">Hsosn_3</strain>
        <tissue evidence="8">Leaf</tissue>
    </source>
</reference>
<keyword evidence="9" id="KW-1185">Reference proteome</keyword>
<feature type="domain" description="C3H1-type" evidence="7">
    <location>
        <begin position="89"/>
        <end position="117"/>
    </location>
</feature>
<evidence type="ECO:0000256" key="5">
    <source>
        <dbReference type="PROSITE-ProRule" id="PRU00723"/>
    </source>
</evidence>
<feature type="zinc finger region" description="C3H1-type" evidence="5">
    <location>
        <begin position="38"/>
        <end position="66"/>
    </location>
</feature>
<feature type="compositionally biased region" description="Basic and acidic residues" evidence="6">
    <location>
        <begin position="367"/>
        <end position="379"/>
    </location>
</feature>
<feature type="zinc finger region" description="C3H1-type" evidence="5">
    <location>
        <begin position="134"/>
        <end position="162"/>
    </location>
</feature>
<dbReference type="PANTHER" id="PTHR12506:SF50">
    <property type="entry name" value="ZINC FINGER CCCH DOMAIN-CONTAINING PROTEIN 26"/>
    <property type="match status" value="1"/>
</dbReference>
<feature type="compositionally biased region" description="Polar residues" evidence="6">
    <location>
        <begin position="388"/>
        <end position="398"/>
    </location>
</feature>
<dbReference type="PANTHER" id="PTHR12506">
    <property type="entry name" value="PROTEIN PHOSPHATASE RELATED"/>
    <property type="match status" value="1"/>
</dbReference>
<dbReference type="Gene3D" id="2.30.30.1190">
    <property type="match status" value="1"/>
</dbReference>
<comment type="caution">
    <text evidence="8">The sequence shown here is derived from an EMBL/GenBank/DDBJ whole genome shotgun (WGS) entry which is preliminary data.</text>
</comment>
<sequence length="398" mass="43176">MTETRQLNRNVHEGLRRLKIENKDGDGDGDGVVSYPVRPGEPDCSFYMRTGSCGYGANCRFNHPVKLDAEHPVKLSAQIGQFGGKLPQRVGEPECEYFLKTGACKYGSSCKYHHPLDRNGAGPVVLNSFGLPMRQEEKSCSFYMRTGTCKFGIACKFNHPELSSAGNPYTVLGTAVGGSAGMIIIPSSGLSYAGGIPSWPLLNEPYYISPLSQGVGWSTYMGSLNGQITPALTTVNVLPERHDQPECRHFMNTGSCKYGSDCKYNHPREKISQVGASSLGPFGLPLRPGQAICSYYTTYGICKYGPTCKFDHPLLGYSYSYGTNFPTVSISDPSSFRYQESSPMFHSYETSPSKSMQFPDEVGEVDATSKKDTSVKAAEESPEPAGSLSPSLSPQAGL</sequence>
<feature type="zinc finger region" description="C3H1-type" evidence="5">
    <location>
        <begin position="241"/>
        <end position="269"/>
    </location>
</feature>
<evidence type="ECO:0000313" key="9">
    <source>
        <dbReference type="Proteomes" id="UP001237642"/>
    </source>
</evidence>
<evidence type="ECO:0000256" key="6">
    <source>
        <dbReference type="SAM" id="MobiDB-lite"/>
    </source>
</evidence>
<evidence type="ECO:0000256" key="3">
    <source>
        <dbReference type="ARBA" id="ARBA00022833"/>
    </source>
</evidence>
<dbReference type="Pfam" id="PF00642">
    <property type="entry name" value="zf-CCCH"/>
    <property type="match status" value="5"/>
</dbReference>
<evidence type="ECO:0000256" key="2">
    <source>
        <dbReference type="ARBA" id="ARBA00022771"/>
    </source>
</evidence>
<evidence type="ECO:0000256" key="4">
    <source>
        <dbReference type="ARBA" id="ARBA00023125"/>
    </source>
</evidence>
<accession>A0AAD8GR67</accession>
<feature type="domain" description="C3H1-type" evidence="7">
    <location>
        <begin position="287"/>
        <end position="315"/>
    </location>
</feature>
<name>A0AAD8GR67_9APIA</name>
<dbReference type="GO" id="GO:0003729">
    <property type="term" value="F:mRNA binding"/>
    <property type="evidence" value="ECO:0007669"/>
    <property type="project" value="TreeGrafter"/>
</dbReference>
<dbReference type="Proteomes" id="UP001237642">
    <property type="component" value="Unassembled WGS sequence"/>
</dbReference>
<dbReference type="EMBL" id="JAUIZM010000012">
    <property type="protein sequence ID" value="KAK1353647.1"/>
    <property type="molecule type" value="Genomic_DNA"/>
</dbReference>
<dbReference type="Gene3D" id="4.10.1000.10">
    <property type="entry name" value="Zinc finger, CCCH-type"/>
    <property type="match status" value="2"/>
</dbReference>
<evidence type="ECO:0000313" key="8">
    <source>
        <dbReference type="EMBL" id="KAK1353647.1"/>
    </source>
</evidence>
<dbReference type="PROSITE" id="PS50103">
    <property type="entry name" value="ZF_C3H1"/>
    <property type="match status" value="5"/>
</dbReference>
<proteinExistence type="predicted"/>
<organism evidence="8 9">
    <name type="scientific">Heracleum sosnowskyi</name>
    <dbReference type="NCBI Taxonomy" id="360622"/>
    <lineage>
        <taxon>Eukaryota</taxon>
        <taxon>Viridiplantae</taxon>
        <taxon>Streptophyta</taxon>
        <taxon>Embryophyta</taxon>
        <taxon>Tracheophyta</taxon>
        <taxon>Spermatophyta</taxon>
        <taxon>Magnoliopsida</taxon>
        <taxon>eudicotyledons</taxon>
        <taxon>Gunneridae</taxon>
        <taxon>Pentapetalae</taxon>
        <taxon>asterids</taxon>
        <taxon>campanulids</taxon>
        <taxon>Apiales</taxon>
        <taxon>Apiaceae</taxon>
        <taxon>Apioideae</taxon>
        <taxon>apioid superclade</taxon>
        <taxon>Tordylieae</taxon>
        <taxon>Tordyliinae</taxon>
        <taxon>Heracleum</taxon>
    </lineage>
</organism>
<dbReference type="GO" id="GO:0008270">
    <property type="term" value="F:zinc ion binding"/>
    <property type="evidence" value="ECO:0007669"/>
    <property type="project" value="UniProtKB-KW"/>
</dbReference>
<feature type="domain" description="C3H1-type" evidence="7">
    <location>
        <begin position="134"/>
        <end position="162"/>
    </location>
</feature>
<evidence type="ECO:0000259" key="7">
    <source>
        <dbReference type="PROSITE" id="PS50103"/>
    </source>
</evidence>
<keyword evidence="1 5" id="KW-0479">Metal-binding</keyword>
<evidence type="ECO:0000256" key="1">
    <source>
        <dbReference type="ARBA" id="ARBA00022723"/>
    </source>
</evidence>
<dbReference type="AlphaFoldDB" id="A0AAD8GR67"/>
<dbReference type="InterPro" id="IPR050974">
    <property type="entry name" value="Plant_ZF_CCCH"/>
</dbReference>
<reference evidence="8" key="1">
    <citation type="submission" date="2023-02" db="EMBL/GenBank/DDBJ databases">
        <title>Genome of toxic invasive species Heracleum sosnowskyi carries increased number of genes despite the absence of recent whole-genome duplications.</title>
        <authorList>
            <person name="Schelkunov M."/>
            <person name="Shtratnikova V."/>
            <person name="Makarenko M."/>
            <person name="Klepikova A."/>
            <person name="Omelchenko D."/>
            <person name="Novikova G."/>
            <person name="Obukhova E."/>
            <person name="Bogdanov V."/>
            <person name="Penin A."/>
            <person name="Logacheva M."/>
        </authorList>
    </citation>
    <scope>NUCLEOTIDE SEQUENCE</scope>
    <source>
        <strain evidence="8">Hsosn_3</strain>
        <tissue evidence="8">Leaf</tissue>
    </source>
</reference>
<gene>
    <name evidence="8" type="ORF">POM88_052012</name>
</gene>
<dbReference type="SMART" id="SM00356">
    <property type="entry name" value="ZnF_C3H1"/>
    <property type="match status" value="5"/>
</dbReference>
<keyword evidence="2 5" id="KW-0863">Zinc-finger</keyword>
<keyword evidence="3 5" id="KW-0862">Zinc</keyword>
<dbReference type="InterPro" id="IPR000571">
    <property type="entry name" value="Znf_CCCH"/>
</dbReference>
<feature type="zinc finger region" description="C3H1-type" evidence="5">
    <location>
        <begin position="287"/>
        <end position="315"/>
    </location>
</feature>
<feature type="zinc finger region" description="C3H1-type" evidence="5">
    <location>
        <begin position="89"/>
        <end position="117"/>
    </location>
</feature>
<dbReference type="GO" id="GO:0003677">
    <property type="term" value="F:DNA binding"/>
    <property type="evidence" value="ECO:0007669"/>
    <property type="project" value="UniProtKB-KW"/>
</dbReference>
<feature type="domain" description="C3H1-type" evidence="7">
    <location>
        <begin position="241"/>
        <end position="269"/>
    </location>
</feature>
<feature type="domain" description="C3H1-type" evidence="7">
    <location>
        <begin position="38"/>
        <end position="66"/>
    </location>
</feature>
<feature type="region of interest" description="Disordered" evidence="6">
    <location>
        <begin position="347"/>
        <end position="398"/>
    </location>
</feature>
<keyword evidence="4" id="KW-0238">DNA-binding</keyword>